<comment type="caution">
    <text evidence="1">The sequence shown here is derived from an EMBL/GenBank/DDBJ whole genome shotgun (WGS) entry which is preliminary data.</text>
</comment>
<evidence type="ECO:0000313" key="2">
    <source>
        <dbReference type="Proteomes" id="UP000315423"/>
    </source>
</evidence>
<sequence>MEKAIVVFAPTVKNTEVLAEYAANGLEKGGVHVTLKNVMDASIDELTQYDTIVLFCPTRDINKQTESPINLHSDLNDLLVAAKNGTKARSKHSDNYSEKTSKLMNITSAA</sequence>
<dbReference type="EMBL" id="QYBA01000173">
    <property type="protein sequence ID" value="TKY91559.1"/>
    <property type="molecule type" value="Genomic_DNA"/>
</dbReference>
<organism evidence="1 2">
    <name type="scientific">Candidatus Methanomarinus sp</name>
    <dbReference type="NCBI Taxonomy" id="3386244"/>
    <lineage>
        <taxon>Archaea</taxon>
        <taxon>Methanobacteriati</taxon>
        <taxon>Methanobacteriota</taxon>
        <taxon>Stenosarchaea group</taxon>
        <taxon>Methanomicrobia</taxon>
        <taxon>Methanosarcinales</taxon>
        <taxon>ANME-2 cluster</taxon>
        <taxon>Candidatus Methanocomedenaceae</taxon>
        <taxon>Candidatus Methanomarinus</taxon>
    </lineage>
</organism>
<proteinExistence type="predicted"/>
<dbReference type="Proteomes" id="UP000315423">
    <property type="component" value="Unassembled WGS sequence"/>
</dbReference>
<gene>
    <name evidence="1" type="ORF">C5S46_05195</name>
</gene>
<protein>
    <submittedName>
        <fullName evidence="1">Uncharacterized protein</fullName>
    </submittedName>
</protein>
<reference evidence="1" key="1">
    <citation type="submission" date="2018-09" db="EMBL/GenBank/DDBJ databases">
        <title>A genomic encyclopedia of anaerobic methanotrophic archaea.</title>
        <authorList>
            <person name="Skennerton C.T."/>
            <person name="Chadwick G.L."/>
            <person name="Laso-Perez R."/>
            <person name="Leu A.O."/>
            <person name="Speth D.R."/>
            <person name="Yu H."/>
            <person name="Morgan-Lang C."/>
            <person name="Hatzenpichler R."/>
            <person name="Goudeau D."/>
            <person name="Malmstrom R."/>
            <person name="Woyke T."/>
            <person name="Hallam S."/>
            <person name="Tyson G.W."/>
            <person name="Wegener G."/>
            <person name="Boetius A."/>
            <person name="Orphan V.J."/>
        </authorList>
    </citation>
    <scope>NUCLEOTIDE SEQUENCE</scope>
    <source>
        <strain evidence="1">CONS3730D10UFb2</strain>
    </source>
</reference>
<name>A0AC61SA60_9EURY</name>
<accession>A0AC61SA60</accession>
<evidence type="ECO:0000313" key="1">
    <source>
        <dbReference type="EMBL" id="TKY91559.1"/>
    </source>
</evidence>